<dbReference type="SUPFAM" id="SSF81336">
    <property type="entry name" value="F1F0 ATP synthase subunit A"/>
    <property type="match status" value="1"/>
</dbReference>
<dbReference type="InterPro" id="IPR045083">
    <property type="entry name" value="ATP_synth_F0_asu_bact/mt"/>
</dbReference>
<comment type="subcellular location">
    <subcellularLocation>
        <location evidence="1">Membrane</location>
        <topology evidence="1">Multi-pass membrane protein</topology>
    </subcellularLocation>
    <subcellularLocation>
        <location evidence="11">Mitochondrion inner membrane</location>
        <topology evidence="11">Multi-pass membrane protein</topology>
    </subcellularLocation>
</comment>
<keyword evidence="3" id="KW-0813">Transport</keyword>
<gene>
    <name evidence="13" type="primary">ATP6</name>
</gene>
<dbReference type="EMBL" id="KX815958">
    <property type="protein sequence ID" value="AQZ26125.1"/>
    <property type="molecule type" value="Genomic_DNA"/>
</dbReference>
<name>A0A1U9XPE8_9BIVA</name>
<keyword evidence="9 12" id="KW-0472">Membrane</keyword>
<keyword evidence="6" id="KW-0375">Hydrogen ion transport</keyword>
<evidence type="ECO:0000256" key="9">
    <source>
        <dbReference type="ARBA" id="ARBA00023136"/>
    </source>
</evidence>
<dbReference type="InterPro" id="IPR035908">
    <property type="entry name" value="F0_ATP_A_sf"/>
</dbReference>
<reference evidence="13" key="1">
    <citation type="journal article" date="2017" name="Mol. Phylogenet. Evol.">
        <title>Curious bivalves: Systematic utility and unusual properties of anomalodesmatan mitochondrial genomes.</title>
        <authorList>
            <person name="Williams S.T."/>
            <person name="Foster P.G."/>
            <person name="Hughes C."/>
            <person name="Harper E.M."/>
            <person name="Taylor J.D."/>
            <person name="Littlewood D.T."/>
            <person name="Dyal P."/>
            <person name="Hopkins K.P."/>
            <person name="Briscoe A.G."/>
        </authorList>
    </citation>
    <scope>NUCLEOTIDE SEQUENCE</scope>
</reference>
<evidence type="ECO:0000256" key="1">
    <source>
        <dbReference type="ARBA" id="ARBA00004141"/>
    </source>
</evidence>
<evidence type="ECO:0000256" key="2">
    <source>
        <dbReference type="ARBA" id="ARBA00006810"/>
    </source>
</evidence>
<dbReference type="InterPro" id="IPR023011">
    <property type="entry name" value="ATP_synth_F0_asu_AS"/>
</dbReference>
<organism evidence="13">
    <name type="scientific">Euciroa cf. queenslandica STW-2017</name>
    <dbReference type="NCBI Taxonomy" id="1969321"/>
    <lineage>
        <taxon>Eukaryota</taxon>
        <taxon>Metazoa</taxon>
        <taxon>Spiralia</taxon>
        <taxon>Lophotrochozoa</taxon>
        <taxon>Mollusca</taxon>
        <taxon>Bivalvia</taxon>
        <taxon>Autobranchia</taxon>
        <taxon>Heteroconchia</taxon>
        <taxon>Euheterodonta</taxon>
        <taxon>Anomalodesmata</taxon>
        <taxon>Verticordioidea</taxon>
        <taxon>Euciroidae</taxon>
        <taxon>Euciroa</taxon>
    </lineage>
</organism>
<feature type="transmembrane region" description="Helical" evidence="12">
    <location>
        <begin position="22"/>
        <end position="40"/>
    </location>
</feature>
<feature type="transmembrane region" description="Helical" evidence="12">
    <location>
        <begin position="76"/>
        <end position="98"/>
    </location>
</feature>
<dbReference type="AlphaFoldDB" id="A0A1U9XPE8"/>
<dbReference type="NCBIfam" id="TIGR01131">
    <property type="entry name" value="ATP_synt_6_or_A"/>
    <property type="match status" value="1"/>
</dbReference>
<dbReference type="Pfam" id="PF00119">
    <property type="entry name" value="ATP-synt_A"/>
    <property type="match status" value="1"/>
</dbReference>
<keyword evidence="4" id="KW-0138">CF(0)</keyword>
<evidence type="ECO:0000256" key="8">
    <source>
        <dbReference type="ARBA" id="ARBA00023065"/>
    </source>
</evidence>
<evidence type="ECO:0000256" key="5">
    <source>
        <dbReference type="ARBA" id="ARBA00022692"/>
    </source>
</evidence>
<geneLocation type="mitochondrion" evidence="13"/>
<sequence length="243" mass="27460">MFTDLFSMFDVSNFSNWSMAKILWFDWFICVIVLCSLNPWGMFSRFDGAISQVLSFFWSSFNFSHTPSHGLGGFPLFISSIFFTVLFMNMEGACPYVFSWTGQLVVVISITLPAWLSLFVTALLYSTMDVFGRYAIRGGNMTSSLLGIPLEVISDLVRPLSLSLRLMVNIVTGHITGHFVSEGLDLMMKQEIVFNMNILLMFLCFMLMAMYCFIEFFAGFIQAYVLSALLSSYINGYCTALEG</sequence>
<dbReference type="PANTHER" id="PTHR11410">
    <property type="entry name" value="ATP SYNTHASE SUBUNIT A"/>
    <property type="match status" value="1"/>
</dbReference>
<keyword evidence="10" id="KW-0066">ATP synthesis</keyword>
<evidence type="ECO:0000256" key="12">
    <source>
        <dbReference type="SAM" id="Phobius"/>
    </source>
</evidence>
<dbReference type="CDD" id="cd00310">
    <property type="entry name" value="ATP-synt_Fo_a_6"/>
    <property type="match status" value="1"/>
</dbReference>
<dbReference type="GO" id="GO:0045259">
    <property type="term" value="C:proton-transporting ATP synthase complex"/>
    <property type="evidence" value="ECO:0007669"/>
    <property type="project" value="UniProtKB-KW"/>
</dbReference>
<comment type="similarity">
    <text evidence="2">Belongs to the ATPase A chain family.</text>
</comment>
<evidence type="ECO:0000256" key="7">
    <source>
        <dbReference type="ARBA" id="ARBA00022989"/>
    </source>
</evidence>
<evidence type="ECO:0000256" key="6">
    <source>
        <dbReference type="ARBA" id="ARBA00022781"/>
    </source>
</evidence>
<accession>A0A1U9XPE8</accession>
<feature type="transmembrane region" description="Helical" evidence="12">
    <location>
        <begin position="198"/>
        <end position="225"/>
    </location>
</feature>
<evidence type="ECO:0000256" key="11">
    <source>
        <dbReference type="RuleBase" id="RU004450"/>
    </source>
</evidence>
<dbReference type="Gene3D" id="1.20.120.220">
    <property type="entry name" value="ATP synthase, F0 complex, subunit A"/>
    <property type="match status" value="1"/>
</dbReference>
<dbReference type="PROSITE" id="PS00449">
    <property type="entry name" value="ATPASE_A"/>
    <property type="match status" value="1"/>
</dbReference>
<dbReference type="GO" id="GO:0046933">
    <property type="term" value="F:proton-transporting ATP synthase activity, rotational mechanism"/>
    <property type="evidence" value="ECO:0007669"/>
    <property type="project" value="TreeGrafter"/>
</dbReference>
<proteinExistence type="inferred from homology"/>
<keyword evidence="8" id="KW-0406">Ion transport</keyword>
<dbReference type="InterPro" id="IPR000568">
    <property type="entry name" value="ATP_synth_F0_asu"/>
</dbReference>
<evidence type="ECO:0000256" key="4">
    <source>
        <dbReference type="ARBA" id="ARBA00022547"/>
    </source>
</evidence>
<keyword evidence="13" id="KW-0496">Mitochondrion</keyword>
<dbReference type="GO" id="GO:0005743">
    <property type="term" value="C:mitochondrial inner membrane"/>
    <property type="evidence" value="ECO:0007669"/>
    <property type="project" value="UniProtKB-SubCell"/>
</dbReference>
<keyword evidence="5 12" id="KW-0812">Transmembrane</keyword>
<dbReference type="GeneID" id="32229668"/>
<feature type="transmembrane region" description="Helical" evidence="12">
    <location>
        <begin position="104"/>
        <end position="125"/>
    </location>
</feature>
<dbReference type="PRINTS" id="PR00123">
    <property type="entry name" value="ATPASEA"/>
</dbReference>
<dbReference type="RefSeq" id="YP_009353837.1">
    <property type="nucleotide sequence ID" value="NC_034301.1"/>
</dbReference>
<protein>
    <recommendedName>
        <fullName evidence="11">ATP synthase subunit a</fullName>
    </recommendedName>
</protein>
<evidence type="ECO:0000313" key="13">
    <source>
        <dbReference type="EMBL" id="AQZ26125.1"/>
    </source>
</evidence>
<dbReference type="CTD" id="4508"/>
<evidence type="ECO:0000256" key="3">
    <source>
        <dbReference type="ARBA" id="ARBA00022448"/>
    </source>
</evidence>
<dbReference type="PANTHER" id="PTHR11410:SF0">
    <property type="entry name" value="ATP SYNTHASE SUBUNIT A"/>
    <property type="match status" value="1"/>
</dbReference>
<evidence type="ECO:0000256" key="10">
    <source>
        <dbReference type="ARBA" id="ARBA00023310"/>
    </source>
</evidence>
<keyword evidence="7 12" id="KW-1133">Transmembrane helix</keyword>